<feature type="non-terminal residue" evidence="2">
    <location>
        <position position="1"/>
    </location>
</feature>
<accession>X1E8U4</accession>
<sequence>CKKSLKAYIQDYLKEEVFAEGLTRNIPAFSRFFDAFGYSHGELTNYSNIARDCGVDSKTVKEYYQILIDTLLAVRIDPFKKRQSRSIITKAPKYYLFDVGVANYLRKQHLEEERGEEFGRAFEHFLLMEILAYRSYSGQDFTINFWRTKTGLEIDFILARGEIAIEIKGANRIDKRDLNTLVAFAEEYSPKRNFVVCNEKEKRLHGKIEILPWSNFLQELWAGNVL</sequence>
<evidence type="ECO:0000259" key="1">
    <source>
        <dbReference type="Pfam" id="PF13635"/>
    </source>
</evidence>
<reference evidence="2" key="1">
    <citation type="journal article" date="2014" name="Front. Microbiol.">
        <title>High frequency of phylogenetically diverse reductive dehalogenase-homologous genes in deep subseafloor sedimentary metagenomes.</title>
        <authorList>
            <person name="Kawai M."/>
            <person name="Futagami T."/>
            <person name="Toyoda A."/>
            <person name="Takaki Y."/>
            <person name="Nishi S."/>
            <person name="Hori S."/>
            <person name="Arai W."/>
            <person name="Tsubouchi T."/>
            <person name="Morono Y."/>
            <person name="Uchiyama I."/>
            <person name="Ito T."/>
            <person name="Fujiyama A."/>
            <person name="Inagaki F."/>
            <person name="Takami H."/>
        </authorList>
    </citation>
    <scope>NUCLEOTIDE SEQUENCE</scope>
    <source>
        <strain evidence="2">Expedition CK06-06</strain>
    </source>
</reference>
<proteinExistence type="predicted"/>
<gene>
    <name evidence="2" type="ORF">S01H4_55003</name>
</gene>
<dbReference type="AlphaFoldDB" id="X1E8U4"/>
<organism evidence="2">
    <name type="scientific">marine sediment metagenome</name>
    <dbReference type="NCBI Taxonomy" id="412755"/>
    <lineage>
        <taxon>unclassified sequences</taxon>
        <taxon>metagenomes</taxon>
        <taxon>ecological metagenomes</taxon>
    </lineage>
</organism>
<evidence type="ECO:0000313" key="2">
    <source>
        <dbReference type="EMBL" id="GAH16805.1"/>
    </source>
</evidence>
<name>X1E8U4_9ZZZZ</name>
<dbReference type="InterPro" id="IPR025420">
    <property type="entry name" value="DUF4143"/>
</dbReference>
<feature type="domain" description="DUF4143" evidence="1">
    <location>
        <begin position="19"/>
        <end position="168"/>
    </location>
</feature>
<dbReference type="Pfam" id="PF13635">
    <property type="entry name" value="DUF4143"/>
    <property type="match status" value="1"/>
</dbReference>
<dbReference type="EMBL" id="BART01031703">
    <property type="protein sequence ID" value="GAH16805.1"/>
    <property type="molecule type" value="Genomic_DNA"/>
</dbReference>
<protein>
    <recommendedName>
        <fullName evidence="1">DUF4143 domain-containing protein</fullName>
    </recommendedName>
</protein>
<dbReference type="PANTHER" id="PTHR43566">
    <property type="entry name" value="CONSERVED PROTEIN"/>
    <property type="match status" value="1"/>
</dbReference>
<dbReference type="PANTHER" id="PTHR43566:SF2">
    <property type="entry name" value="DUF4143 DOMAIN-CONTAINING PROTEIN"/>
    <property type="match status" value="1"/>
</dbReference>
<comment type="caution">
    <text evidence="2">The sequence shown here is derived from an EMBL/GenBank/DDBJ whole genome shotgun (WGS) entry which is preliminary data.</text>
</comment>